<feature type="transmembrane region" description="Helical" evidence="1">
    <location>
        <begin position="94"/>
        <end position="115"/>
    </location>
</feature>
<feature type="transmembrane region" description="Helical" evidence="1">
    <location>
        <begin position="266"/>
        <end position="294"/>
    </location>
</feature>
<dbReference type="Ensembl" id="ENSOSUT00000007899.1">
    <property type="protein sequence ID" value="ENSOSUP00000007600.1"/>
    <property type="gene ID" value="ENSOSUG00000005623.1"/>
</dbReference>
<feature type="transmembrane region" description="Helical" evidence="1">
    <location>
        <begin position="235"/>
        <end position="254"/>
    </location>
</feature>
<dbReference type="PANTHER" id="PTHR16201:SF53">
    <property type="entry name" value="TRANSMEMBRANE PROTEIN 44"/>
    <property type="match status" value="1"/>
</dbReference>
<dbReference type="PANTHER" id="PTHR16201">
    <property type="entry name" value="SEVEN TRANSMEMBRANE PROTEIN 1-RELATED"/>
    <property type="match status" value="1"/>
</dbReference>
<keyword evidence="1" id="KW-0812">Transmembrane</keyword>
<dbReference type="GO" id="GO:0015174">
    <property type="term" value="F:basic amino acid transmembrane transporter activity"/>
    <property type="evidence" value="ECO:0007669"/>
    <property type="project" value="TreeGrafter"/>
</dbReference>
<proteinExistence type="predicted"/>
<feature type="transmembrane region" description="Helical" evidence="1">
    <location>
        <begin position="60"/>
        <end position="82"/>
    </location>
</feature>
<keyword evidence="3" id="KW-1185">Reference proteome</keyword>
<accession>A0A8C8APQ2</accession>
<dbReference type="InterPro" id="IPR051415">
    <property type="entry name" value="LAAT-1"/>
</dbReference>
<dbReference type="Proteomes" id="UP000694552">
    <property type="component" value="Unplaced"/>
</dbReference>
<name>A0A8C8APQ2_9STRI</name>
<sequence>MFVKCKLLLAVLKDSCLDRRRIINKSCGHKGLLIFYAAVEHGSAAWLAACLAGEPGCVSWGLWTLAALCWITACSLSLCLRLSCGCPGQGRRQASILCLLYSFLGHICNTVGALLASQLGIQILTGAYMAVTDVVRFLLTLFPPCPRESQRRRRRRLRDGLLALTLPLSLGAGRSLLAPGPWLSREQLRGAQRRLLGAVFEVSCPLIIPPGPCGQQAEPGLWAAQCRGKPCTRRWLWATLSSATAGVLYAAAIVTHDQQPGHILRALPWLLIALGSAALDIAIWGSGCICLAALNSRERPAACRCCCNVSLEALCADRDCWVLVLSPVMSPFDVLLLLSVTCQTGYSMARLPSDSQTGAAGPVPPQPPACSPLPALHPGLSSPSSSDAASINSELEVSAFSWLFRCCFFSVGALPCCSMYIKASTP</sequence>
<dbReference type="AlphaFoldDB" id="A0A8C8APQ2"/>
<protein>
    <submittedName>
        <fullName evidence="2">Transmembrane protein 44</fullName>
    </submittedName>
</protein>
<evidence type="ECO:0000313" key="3">
    <source>
        <dbReference type="Proteomes" id="UP000694552"/>
    </source>
</evidence>
<organism evidence="2 3">
    <name type="scientific">Otus sunia</name>
    <name type="common">Oriental scops-owl</name>
    <dbReference type="NCBI Taxonomy" id="257818"/>
    <lineage>
        <taxon>Eukaryota</taxon>
        <taxon>Metazoa</taxon>
        <taxon>Chordata</taxon>
        <taxon>Craniata</taxon>
        <taxon>Vertebrata</taxon>
        <taxon>Euteleostomi</taxon>
        <taxon>Archelosauria</taxon>
        <taxon>Archosauria</taxon>
        <taxon>Dinosauria</taxon>
        <taxon>Saurischia</taxon>
        <taxon>Theropoda</taxon>
        <taxon>Coelurosauria</taxon>
        <taxon>Aves</taxon>
        <taxon>Neognathae</taxon>
        <taxon>Neoaves</taxon>
        <taxon>Telluraves</taxon>
        <taxon>Strigiformes</taxon>
        <taxon>Strigidae</taxon>
        <taxon>Otus</taxon>
    </lineage>
</organism>
<keyword evidence="1" id="KW-0472">Membrane</keyword>
<evidence type="ECO:0000256" key="1">
    <source>
        <dbReference type="SAM" id="Phobius"/>
    </source>
</evidence>
<feature type="transmembrane region" description="Helical" evidence="1">
    <location>
        <begin position="121"/>
        <end position="139"/>
    </location>
</feature>
<reference evidence="2" key="1">
    <citation type="submission" date="2025-08" db="UniProtKB">
        <authorList>
            <consortium name="Ensembl"/>
        </authorList>
    </citation>
    <scope>IDENTIFICATION</scope>
</reference>
<keyword evidence="1" id="KW-1133">Transmembrane helix</keyword>
<reference evidence="2" key="2">
    <citation type="submission" date="2025-09" db="UniProtKB">
        <authorList>
            <consortium name="Ensembl"/>
        </authorList>
    </citation>
    <scope>IDENTIFICATION</scope>
</reference>
<evidence type="ECO:0000313" key="2">
    <source>
        <dbReference type="Ensembl" id="ENSOSUP00000007600.1"/>
    </source>
</evidence>
<feature type="transmembrane region" description="Helical" evidence="1">
    <location>
        <begin position="31"/>
        <end position="48"/>
    </location>
</feature>